<dbReference type="Proteomes" id="UP000623842">
    <property type="component" value="Unassembled WGS sequence"/>
</dbReference>
<keyword evidence="4" id="KW-0408">Iron</keyword>
<comment type="caution">
    <text evidence="6">The sequence shown here is derived from an EMBL/GenBank/DDBJ whole genome shotgun (WGS) entry which is preliminary data.</text>
</comment>
<dbReference type="PANTHER" id="PTHR47366">
    <property type="entry name" value="TWO-ON-TWO HEMOGLOBIN-3"/>
    <property type="match status" value="1"/>
</dbReference>
<accession>A0A919BIW1</accession>
<evidence type="ECO:0000313" key="7">
    <source>
        <dbReference type="Proteomes" id="UP000623842"/>
    </source>
</evidence>
<dbReference type="AlphaFoldDB" id="A0A919BIW1"/>
<evidence type="ECO:0000256" key="5">
    <source>
        <dbReference type="ARBA" id="ARBA00034496"/>
    </source>
</evidence>
<name>A0A919BIW1_9GAMM</name>
<dbReference type="InterPro" id="IPR009050">
    <property type="entry name" value="Globin-like_sf"/>
</dbReference>
<dbReference type="InterPro" id="IPR012292">
    <property type="entry name" value="Globin/Proto"/>
</dbReference>
<dbReference type="GO" id="GO:0019825">
    <property type="term" value="F:oxygen binding"/>
    <property type="evidence" value="ECO:0007669"/>
    <property type="project" value="InterPro"/>
</dbReference>
<dbReference type="SUPFAM" id="SSF46458">
    <property type="entry name" value="Globin-like"/>
    <property type="match status" value="1"/>
</dbReference>
<dbReference type="Gene3D" id="1.10.490.10">
    <property type="entry name" value="Globins"/>
    <property type="match status" value="1"/>
</dbReference>
<dbReference type="GO" id="GO:0020037">
    <property type="term" value="F:heme binding"/>
    <property type="evidence" value="ECO:0007669"/>
    <property type="project" value="InterPro"/>
</dbReference>
<gene>
    <name evidence="6" type="ORF">GCM10017161_18140</name>
</gene>
<reference evidence="6" key="2">
    <citation type="submission" date="2020-09" db="EMBL/GenBank/DDBJ databases">
        <authorList>
            <person name="Sun Q."/>
            <person name="Kim S."/>
        </authorList>
    </citation>
    <scope>NUCLEOTIDE SEQUENCE</scope>
    <source>
        <strain evidence="6">KCTC 42731</strain>
    </source>
</reference>
<sequence length="129" mass="14998">MLSPSNTPYMMIGGEVGVKALANAFYDEMETNPHLQELLAIHQLPLDNIREKFFQYLSGWMGGPPLFEEKYGHPRLRQRHMHVKVTKKQAELWMLCMNNAMNKTVEDKQLKDHLRQAFGQLALHMVNHP</sequence>
<protein>
    <submittedName>
        <fullName evidence="6">Globin</fullName>
    </submittedName>
</protein>
<reference evidence="6" key="1">
    <citation type="journal article" date="2014" name="Int. J. Syst. Evol. Microbiol.">
        <title>Complete genome sequence of Corynebacterium casei LMG S-19264T (=DSM 44701T), isolated from a smear-ripened cheese.</title>
        <authorList>
            <consortium name="US DOE Joint Genome Institute (JGI-PGF)"/>
            <person name="Walter F."/>
            <person name="Albersmeier A."/>
            <person name="Kalinowski J."/>
            <person name="Ruckert C."/>
        </authorList>
    </citation>
    <scope>NUCLEOTIDE SEQUENCE</scope>
    <source>
        <strain evidence="6">KCTC 42731</strain>
    </source>
</reference>
<keyword evidence="1" id="KW-0813">Transport</keyword>
<evidence type="ECO:0000256" key="4">
    <source>
        <dbReference type="ARBA" id="ARBA00023004"/>
    </source>
</evidence>
<evidence type="ECO:0000256" key="1">
    <source>
        <dbReference type="ARBA" id="ARBA00022448"/>
    </source>
</evidence>
<organism evidence="6 7">
    <name type="scientific">Thalassotalea marina</name>
    <dbReference type="NCBI Taxonomy" id="1673741"/>
    <lineage>
        <taxon>Bacteria</taxon>
        <taxon>Pseudomonadati</taxon>
        <taxon>Pseudomonadota</taxon>
        <taxon>Gammaproteobacteria</taxon>
        <taxon>Alteromonadales</taxon>
        <taxon>Colwelliaceae</taxon>
        <taxon>Thalassotalea</taxon>
    </lineage>
</organism>
<dbReference type="EMBL" id="BNCK01000003">
    <property type="protein sequence ID" value="GHF90411.1"/>
    <property type="molecule type" value="Genomic_DNA"/>
</dbReference>
<evidence type="ECO:0000256" key="3">
    <source>
        <dbReference type="ARBA" id="ARBA00022723"/>
    </source>
</evidence>
<keyword evidence="3" id="KW-0479">Metal-binding</keyword>
<keyword evidence="2" id="KW-0349">Heme</keyword>
<evidence type="ECO:0000313" key="6">
    <source>
        <dbReference type="EMBL" id="GHF90411.1"/>
    </source>
</evidence>
<dbReference type="InterPro" id="IPR044203">
    <property type="entry name" value="GlbO/GLB3-like"/>
</dbReference>
<dbReference type="GO" id="GO:0046872">
    <property type="term" value="F:metal ion binding"/>
    <property type="evidence" value="ECO:0007669"/>
    <property type="project" value="UniProtKB-KW"/>
</dbReference>
<dbReference type="PANTHER" id="PTHR47366:SF1">
    <property type="entry name" value="TWO-ON-TWO HEMOGLOBIN-3"/>
    <property type="match status" value="1"/>
</dbReference>
<dbReference type="InterPro" id="IPR001486">
    <property type="entry name" value="Hemoglobin_trunc"/>
</dbReference>
<evidence type="ECO:0000256" key="2">
    <source>
        <dbReference type="ARBA" id="ARBA00022617"/>
    </source>
</evidence>
<dbReference type="GO" id="GO:0005344">
    <property type="term" value="F:oxygen carrier activity"/>
    <property type="evidence" value="ECO:0007669"/>
    <property type="project" value="InterPro"/>
</dbReference>
<proteinExistence type="inferred from homology"/>
<dbReference type="CDD" id="cd14773">
    <property type="entry name" value="TrHb2_PhHbO-like_O"/>
    <property type="match status" value="1"/>
</dbReference>
<keyword evidence="7" id="KW-1185">Reference proteome</keyword>
<dbReference type="Pfam" id="PF01152">
    <property type="entry name" value="Bac_globin"/>
    <property type="match status" value="1"/>
</dbReference>
<comment type="similarity">
    <text evidence="5">Belongs to the truncated hemoglobin family. Group II subfamily.</text>
</comment>